<gene>
    <name evidence="1" type="ORF">UU24_C0030G0008</name>
</gene>
<dbReference type="Proteomes" id="UP000034749">
    <property type="component" value="Unassembled WGS sequence"/>
</dbReference>
<proteinExistence type="predicted"/>
<comment type="caution">
    <text evidence="1">The sequence shown here is derived from an EMBL/GenBank/DDBJ whole genome shotgun (WGS) entry which is preliminary data.</text>
</comment>
<evidence type="ECO:0000313" key="1">
    <source>
        <dbReference type="EMBL" id="KKR78623.1"/>
    </source>
</evidence>
<evidence type="ECO:0008006" key="3">
    <source>
        <dbReference type="Google" id="ProtNLM"/>
    </source>
</evidence>
<organism evidence="1 2">
    <name type="scientific">Candidatus Nomurabacteria bacterium GW2011_GWA2_40_9</name>
    <dbReference type="NCBI Taxonomy" id="1618734"/>
    <lineage>
        <taxon>Bacteria</taxon>
        <taxon>Candidatus Nomuraibacteriota</taxon>
    </lineage>
</organism>
<sequence>MYRYRAVSIDIRYTKIYYNNMQYFEWDPVKNLKIKKERGVTFEDVIIALENGKILEILNHPNINKYPNQKIFVLDIRGYAYYVPYVEDRGRTFLKTIFPNRKATKKYLL</sequence>
<evidence type="ECO:0000313" key="2">
    <source>
        <dbReference type="Proteomes" id="UP000034749"/>
    </source>
</evidence>
<reference evidence="1 2" key="1">
    <citation type="journal article" date="2015" name="Nature">
        <title>rRNA introns, odd ribosomes, and small enigmatic genomes across a large radiation of phyla.</title>
        <authorList>
            <person name="Brown C.T."/>
            <person name="Hug L.A."/>
            <person name="Thomas B.C."/>
            <person name="Sharon I."/>
            <person name="Castelle C.J."/>
            <person name="Singh A."/>
            <person name="Wilkins M.J."/>
            <person name="Williams K.H."/>
            <person name="Banfield J.F."/>
        </authorList>
    </citation>
    <scope>NUCLEOTIDE SEQUENCE [LARGE SCALE GENOMIC DNA]</scope>
</reference>
<accession>A0A0G0TNS8</accession>
<dbReference type="AlphaFoldDB" id="A0A0G0TNS8"/>
<name>A0A0G0TNS8_9BACT</name>
<protein>
    <recommendedName>
        <fullName evidence="3">Toxin</fullName>
    </recommendedName>
</protein>
<dbReference type="EMBL" id="LBZW01000030">
    <property type="protein sequence ID" value="KKR78623.1"/>
    <property type="molecule type" value="Genomic_DNA"/>
</dbReference>